<comment type="caution">
    <text evidence="6">The sequence shown here is derived from an EMBL/GenBank/DDBJ whole genome shotgun (WGS) entry which is preliminary data.</text>
</comment>
<keyword evidence="3" id="KW-0732">Signal</keyword>
<dbReference type="CDD" id="cd13654">
    <property type="entry name" value="PBP2_phosphate_like_2"/>
    <property type="match status" value="1"/>
</dbReference>
<proteinExistence type="inferred from homology"/>
<dbReference type="InterPro" id="IPR011862">
    <property type="entry name" value="Phos-bd"/>
</dbReference>
<dbReference type="NCBIfam" id="TIGR02136">
    <property type="entry name" value="ptsS_2"/>
    <property type="match status" value="1"/>
</dbReference>
<name>A0ABT3B0A7_9CYAN</name>
<dbReference type="InterPro" id="IPR050811">
    <property type="entry name" value="Phosphate_ABC_transporter"/>
</dbReference>
<dbReference type="PANTHER" id="PTHR30570:SF1">
    <property type="entry name" value="PHOSPHATE-BINDING PROTEIN PSTS"/>
    <property type="match status" value="1"/>
</dbReference>
<dbReference type="EMBL" id="JAOWRF010000218">
    <property type="protein sequence ID" value="MCV3214816.1"/>
    <property type="molecule type" value="Genomic_DNA"/>
</dbReference>
<dbReference type="PANTHER" id="PTHR30570">
    <property type="entry name" value="PERIPLASMIC PHOSPHATE BINDING COMPONENT OF PHOSPHATE ABC TRANSPORTER"/>
    <property type="match status" value="1"/>
</dbReference>
<dbReference type="InterPro" id="IPR024370">
    <property type="entry name" value="PBP_domain"/>
</dbReference>
<dbReference type="SUPFAM" id="SSF53850">
    <property type="entry name" value="Periplasmic binding protein-like II"/>
    <property type="match status" value="1"/>
</dbReference>
<sequence length="342" mass="38161">MNTTLQRWAIPLGILGLMTAITAMVNDPFSSADIQKQSIDIDGSSTVYPITKLMASEFNSSQGNKVQINLAISGTTDGFKKFCEGKTDISNASRPILKEEMKVCQKHGVKYIELPVAFDALTIVVNPKNDWAEDITIAELKKIWEPTAQGKITKWNQIRSNWPDKPLNLYGPNKDSGIYDYFIQAMEGESKSRKDYTSSEDDNMLLKGVSQDPNGLGYFGIAYYQANTAQLKALAVDSGKGATMPSPQAMDKNLYQPLSRPLFIYINYGSAQVKPKLKEFVEFYLAKAPKLVHQVGYIPLSEEAYHLDFVQFNQGEVGTVFNGETHLNLTLTEVLRKRATLF</sequence>
<evidence type="ECO:0000256" key="3">
    <source>
        <dbReference type="ARBA" id="ARBA00022729"/>
    </source>
</evidence>
<keyword evidence="4" id="KW-0592">Phosphate transport</keyword>
<comment type="function">
    <text evidence="4">Involved in the system for phosphate transport across the cytoplasmic membrane.</text>
</comment>
<evidence type="ECO:0000256" key="2">
    <source>
        <dbReference type="ARBA" id="ARBA00022448"/>
    </source>
</evidence>
<evidence type="ECO:0000256" key="1">
    <source>
        <dbReference type="ARBA" id="ARBA00008725"/>
    </source>
</evidence>
<comment type="similarity">
    <text evidence="1 4">Belongs to the PstS family.</text>
</comment>
<evidence type="ECO:0000256" key="4">
    <source>
        <dbReference type="RuleBase" id="RU367119"/>
    </source>
</evidence>
<evidence type="ECO:0000259" key="5">
    <source>
        <dbReference type="Pfam" id="PF12849"/>
    </source>
</evidence>
<dbReference type="Gene3D" id="3.40.190.10">
    <property type="entry name" value="Periplasmic binding protein-like II"/>
    <property type="match status" value="2"/>
</dbReference>
<evidence type="ECO:0000313" key="7">
    <source>
        <dbReference type="Proteomes" id="UP001526143"/>
    </source>
</evidence>
<keyword evidence="7" id="KW-1185">Reference proteome</keyword>
<dbReference type="Proteomes" id="UP001526143">
    <property type="component" value="Unassembled WGS sequence"/>
</dbReference>
<organism evidence="6 7">
    <name type="scientific">Plectonema radiosum NIES-515</name>
    <dbReference type="NCBI Taxonomy" id="2986073"/>
    <lineage>
        <taxon>Bacteria</taxon>
        <taxon>Bacillati</taxon>
        <taxon>Cyanobacteriota</taxon>
        <taxon>Cyanophyceae</taxon>
        <taxon>Oscillatoriophycideae</taxon>
        <taxon>Oscillatoriales</taxon>
        <taxon>Microcoleaceae</taxon>
        <taxon>Plectonema</taxon>
    </lineage>
</organism>
<evidence type="ECO:0000313" key="6">
    <source>
        <dbReference type="EMBL" id="MCV3214816.1"/>
    </source>
</evidence>
<accession>A0ABT3B0A7</accession>
<keyword evidence="2 4" id="KW-0813">Transport</keyword>
<dbReference type="RefSeq" id="WP_263746395.1">
    <property type="nucleotide sequence ID" value="NZ_JAOWRF010000218.1"/>
</dbReference>
<gene>
    <name evidence="6" type="ORF">OGM63_15045</name>
</gene>
<feature type="domain" description="PBP" evidence="5">
    <location>
        <begin position="37"/>
        <end position="286"/>
    </location>
</feature>
<dbReference type="Pfam" id="PF12849">
    <property type="entry name" value="PBP_like_2"/>
    <property type="match status" value="1"/>
</dbReference>
<protein>
    <recommendedName>
        <fullName evidence="4">Phosphate-binding protein</fullName>
    </recommendedName>
</protein>
<reference evidence="6 7" key="1">
    <citation type="submission" date="2022-10" db="EMBL/GenBank/DDBJ databases">
        <title>Identification of biosynthetic pathway for the production of the potent trypsin inhibitor radiosumin.</title>
        <authorList>
            <person name="Fewer D.P."/>
            <person name="Delbaje E."/>
            <person name="Ouyang X."/>
            <person name="Agostino P.D."/>
            <person name="Wahlsten M."/>
            <person name="Jokela J."/>
            <person name="Permi P."/>
            <person name="Haapaniemi E."/>
            <person name="Koistinen H."/>
        </authorList>
    </citation>
    <scope>NUCLEOTIDE SEQUENCE [LARGE SCALE GENOMIC DNA]</scope>
    <source>
        <strain evidence="6 7">NIES-515</strain>
    </source>
</reference>